<keyword evidence="1" id="KW-0812">Transmembrane</keyword>
<feature type="transmembrane region" description="Helical" evidence="1">
    <location>
        <begin position="46"/>
        <end position="69"/>
    </location>
</feature>
<dbReference type="EMBL" id="JBHTLM010000009">
    <property type="protein sequence ID" value="MFD1177409.1"/>
    <property type="molecule type" value="Genomic_DNA"/>
</dbReference>
<protein>
    <recommendedName>
        <fullName evidence="4">ABC-2 type transport system permease protein</fullName>
    </recommendedName>
</protein>
<feature type="transmembrane region" description="Helical" evidence="1">
    <location>
        <begin position="138"/>
        <end position="159"/>
    </location>
</feature>
<name>A0ABW3RY28_9BACL</name>
<keyword evidence="3" id="KW-1185">Reference proteome</keyword>
<dbReference type="RefSeq" id="WP_379319855.1">
    <property type="nucleotide sequence ID" value="NZ_JBHTLM010000009.1"/>
</dbReference>
<accession>A0ABW3RY28</accession>
<evidence type="ECO:0000313" key="3">
    <source>
        <dbReference type="Proteomes" id="UP001597262"/>
    </source>
</evidence>
<sequence>MDSWKSAWIILKKDLRGDRLYLIWNVIFMLYTGLMISVMFRPSDEAKIYISPVSDFLMLMLIPVTGFFFSRRSFSYLKEDSYTQMLRYYRTLPIPLPVIMKSRILQLIAALLFNGIFFYTTIYLISSHLRSELGLGQFLAMALTWTGYGLMMNGLYICFELLMKGRAYLWMTLVSMIAVGLLAFVIDWFGGNVTLFSIEMSKQYSLLSPLMWGVLALGILVLIVCCNLTQRKLVKRDLA</sequence>
<gene>
    <name evidence="2" type="ORF">ACFQ3W_14025</name>
</gene>
<organism evidence="2 3">
    <name type="scientific">Paenibacillus puldeungensis</name>
    <dbReference type="NCBI Taxonomy" id="696536"/>
    <lineage>
        <taxon>Bacteria</taxon>
        <taxon>Bacillati</taxon>
        <taxon>Bacillota</taxon>
        <taxon>Bacilli</taxon>
        <taxon>Bacillales</taxon>
        <taxon>Paenibacillaceae</taxon>
        <taxon>Paenibacillus</taxon>
    </lineage>
</organism>
<reference evidence="3" key="1">
    <citation type="journal article" date="2019" name="Int. J. Syst. Evol. Microbiol.">
        <title>The Global Catalogue of Microorganisms (GCM) 10K type strain sequencing project: providing services to taxonomists for standard genome sequencing and annotation.</title>
        <authorList>
            <consortium name="The Broad Institute Genomics Platform"/>
            <consortium name="The Broad Institute Genome Sequencing Center for Infectious Disease"/>
            <person name="Wu L."/>
            <person name="Ma J."/>
        </authorList>
    </citation>
    <scope>NUCLEOTIDE SEQUENCE [LARGE SCALE GENOMIC DNA]</scope>
    <source>
        <strain evidence="3">CCUG 59189</strain>
    </source>
</reference>
<comment type="caution">
    <text evidence="2">The sequence shown here is derived from an EMBL/GenBank/DDBJ whole genome shotgun (WGS) entry which is preliminary data.</text>
</comment>
<evidence type="ECO:0008006" key="4">
    <source>
        <dbReference type="Google" id="ProtNLM"/>
    </source>
</evidence>
<feature type="transmembrane region" description="Helical" evidence="1">
    <location>
        <begin position="104"/>
        <end position="126"/>
    </location>
</feature>
<keyword evidence="1" id="KW-0472">Membrane</keyword>
<feature type="transmembrane region" description="Helical" evidence="1">
    <location>
        <begin position="21"/>
        <end position="40"/>
    </location>
</feature>
<evidence type="ECO:0000256" key="1">
    <source>
        <dbReference type="SAM" id="Phobius"/>
    </source>
</evidence>
<feature type="transmembrane region" description="Helical" evidence="1">
    <location>
        <begin position="210"/>
        <end position="229"/>
    </location>
</feature>
<keyword evidence="1" id="KW-1133">Transmembrane helix</keyword>
<feature type="transmembrane region" description="Helical" evidence="1">
    <location>
        <begin position="168"/>
        <end position="190"/>
    </location>
</feature>
<dbReference type="Proteomes" id="UP001597262">
    <property type="component" value="Unassembled WGS sequence"/>
</dbReference>
<evidence type="ECO:0000313" key="2">
    <source>
        <dbReference type="EMBL" id="MFD1177409.1"/>
    </source>
</evidence>
<proteinExistence type="predicted"/>